<keyword evidence="1" id="KW-0732">Signal</keyword>
<reference evidence="2" key="1">
    <citation type="submission" date="2022-10" db="EMBL/GenBank/DDBJ databases">
        <title>Complete genome sequence of Schlegelella aquatica LMG 23380.</title>
        <authorList>
            <person name="Musilova J."/>
            <person name="Kourilova X."/>
            <person name="Bezdicek M."/>
            <person name="Hermankova K."/>
            <person name="Obruca S."/>
            <person name="Sedlar K."/>
        </authorList>
    </citation>
    <scope>NUCLEOTIDE SEQUENCE</scope>
    <source>
        <strain evidence="2">LMG 23380</strain>
    </source>
</reference>
<evidence type="ECO:0000256" key="1">
    <source>
        <dbReference type="SAM" id="SignalP"/>
    </source>
</evidence>
<dbReference type="EMBL" id="CP110257">
    <property type="protein sequence ID" value="UZD54592.1"/>
    <property type="molecule type" value="Genomic_DNA"/>
</dbReference>
<evidence type="ECO:0000313" key="2">
    <source>
        <dbReference type="EMBL" id="UZD54592.1"/>
    </source>
</evidence>
<keyword evidence="3" id="KW-1185">Reference proteome</keyword>
<accession>A0ABY6MRF9</accession>
<evidence type="ECO:0000313" key="3">
    <source>
        <dbReference type="Proteomes" id="UP001163266"/>
    </source>
</evidence>
<feature type="signal peptide" evidence="1">
    <location>
        <begin position="1"/>
        <end position="22"/>
    </location>
</feature>
<dbReference type="PROSITE" id="PS51257">
    <property type="entry name" value="PROKAR_LIPOPROTEIN"/>
    <property type="match status" value="1"/>
</dbReference>
<evidence type="ECO:0008006" key="4">
    <source>
        <dbReference type="Google" id="ProtNLM"/>
    </source>
</evidence>
<protein>
    <recommendedName>
        <fullName evidence="4">Lipoprotein</fullName>
    </recommendedName>
</protein>
<sequence length="318" mass="32768">MMKSKKMSAWLLALCLGVPFLAACGGGGGGGGSAQPTVNGSVSATDYEVVANGVVDTLTATNAASSALAGSYSVGGASQPSNDAIVSLVRQGVARLRAGERAQPLAIASETVACSSGGSLAVTVSYKDPNTVSAGDYVDFQAQSCVEGGVRLDGGMRLTVTSVTQQSFAAQLSARNFSVTADGVTTVIDGVATVAASTSASKDTISLVYEGLSATRGAERIEWWHSVTYEYDSTTGSTSFSFGGFVQHAGRYFALRQNKPFSWSGGVLQGELDVVDSRGNFVRIVGSADRFIYQYYEAGSSTPKATSSNGRSFAGIFY</sequence>
<gene>
    <name evidence="2" type="ORF">OMP39_13150</name>
</gene>
<organism evidence="2 3">
    <name type="scientific">Caldimonas aquatica</name>
    <dbReference type="NCBI Taxonomy" id="376175"/>
    <lineage>
        <taxon>Bacteria</taxon>
        <taxon>Pseudomonadati</taxon>
        <taxon>Pseudomonadota</taxon>
        <taxon>Betaproteobacteria</taxon>
        <taxon>Burkholderiales</taxon>
        <taxon>Sphaerotilaceae</taxon>
        <taxon>Caldimonas</taxon>
    </lineage>
</organism>
<name>A0ABY6MRF9_9BURK</name>
<feature type="chain" id="PRO_5047194477" description="Lipoprotein" evidence="1">
    <location>
        <begin position="23"/>
        <end position="318"/>
    </location>
</feature>
<dbReference type="Proteomes" id="UP001163266">
    <property type="component" value="Chromosome"/>
</dbReference>
<proteinExistence type="predicted"/>
<dbReference type="RefSeq" id="WP_264892181.1">
    <property type="nucleotide sequence ID" value="NZ_CP110257.1"/>
</dbReference>